<dbReference type="InterPro" id="IPR029063">
    <property type="entry name" value="SAM-dependent_MTases_sf"/>
</dbReference>
<dbReference type="SUPFAM" id="SSF53335">
    <property type="entry name" value="S-adenosyl-L-methionine-dependent methyltransferases"/>
    <property type="match status" value="1"/>
</dbReference>
<dbReference type="InterPro" id="IPR007848">
    <property type="entry name" value="Small_mtfrase_dom"/>
</dbReference>
<keyword evidence="2" id="KW-0808">Transferase</keyword>
<dbReference type="InterPro" id="IPR050210">
    <property type="entry name" value="tRNA_Adenine-N(6)_MTase"/>
</dbReference>
<dbReference type="PANTHER" id="PTHR47739">
    <property type="entry name" value="TRNA1(VAL) (ADENINE(37)-N6)-METHYLTRANSFERASE"/>
    <property type="match status" value="1"/>
</dbReference>
<evidence type="ECO:0000259" key="1">
    <source>
        <dbReference type="Pfam" id="PF05175"/>
    </source>
</evidence>
<name>A0A081BPY6_9BACT</name>
<dbReference type="Gene3D" id="3.40.50.150">
    <property type="entry name" value="Vaccinia Virus protein VP39"/>
    <property type="match status" value="1"/>
</dbReference>
<dbReference type="HOGENOM" id="CLU_061983_3_1_0"/>
<dbReference type="CDD" id="cd02440">
    <property type="entry name" value="AdoMet_MTases"/>
    <property type="match status" value="1"/>
</dbReference>
<dbReference type="Pfam" id="PF05175">
    <property type="entry name" value="MTS"/>
    <property type="match status" value="1"/>
</dbReference>
<dbReference type="GO" id="GO:0032259">
    <property type="term" value="P:methylation"/>
    <property type="evidence" value="ECO:0007669"/>
    <property type="project" value="UniProtKB-KW"/>
</dbReference>
<dbReference type="PANTHER" id="PTHR47739:SF1">
    <property type="entry name" value="TRNA1(VAL) (ADENINE(37)-N6)-METHYLTRANSFERASE"/>
    <property type="match status" value="1"/>
</dbReference>
<reference evidence="2" key="1">
    <citation type="journal article" date="2015" name="PeerJ">
        <title>First genomic representation of candidate bacterial phylum KSB3 points to enhanced environmental sensing as a trigger of wastewater bulking.</title>
        <authorList>
            <person name="Sekiguchi Y."/>
            <person name="Ohashi A."/>
            <person name="Parks D.H."/>
            <person name="Yamauchi T."/>
            <person name="Tyson G.W."/>
            <person name="Hugenholtz P."/>
        </authorList>
    </citation>
    <scope>NUCLEOTIDE SEQUENCE [LARGE SCALE GENOMIC DNA]</scope>
</reference>
<keyword evidence="2" id="KW-0489">Methyltransferase</keyword>
<keyword evidence="3" id="KW-1185">Reference proteome</keyword>
<protein>
    <submittedName>
        <fullName evidence="2">SAM-dependent methyltransferase</fullName>
    </submittedName>
</protein>
<dbReference type="EMBL" id="DF820458">
    <property type="protein sequence ID" value="GAK52452.1"/>
    <property type="molecule type" value="Genomic_DNA"/>
</dbReference>
<proteinExistence type="predicted"/>
<feature type="domain" description="Methyltransferase small" evidence="1">
    <location>
        <begin position="33"/>
        <end position="127"/>
    </location>
</feature>
<dbReference type="AlphaFoldDB" id="A0A081BPY6"/>
<gene>
    <name evidence="2" type="ORF">U14_03703</name>
</gene>
<dbReference type="STRING" id="1499966.U14_03703"/>
<dbReference type="GO" id="GO:0008168">
    <property type="term" value="F:methyltransferase activity"/>
    <property type="evidence" value="ECO:0007669"/>
    <property type="project" value="UniProtKB-KW"/>
</dbReference>
<organism evidence="2">
    <name type="scientific">Candidatus Moduliflexus flocculans</name>
    <dbReference type="NCBI Taxonomy" id="1499966"/>
    <lineage>
        <taxon>Bacteria</taxon>
        <taxon>Candidatus Moduliflexota</taxon>
        <taxon>Candidatus Moduliflexia</taxon>
        <taxon>Candidatus Moduliflexales</taxon>
        <taxon>Candidatus Moduliflexaceae</taxon>
    </lineage>
</organism>
<evidence type="ECO:0000313" key="2">
    <source>
        <dbReference type="EMBL" id="GAK52452.1"/>
    </source>
</evidence>
<evidence type="ECO:0000313" key="3">
    <source>
        <dbReference type="Proteomes" id="UP000030700"/>
    </source>
</evidence>
<dbReference type="Proteomes" id="UP000030700">
    <property type="component" value="Unassembled WGS sequence"/>
</dbReference>
<sequence length="246" mass="27444">MYDPHTETLDQLRIGNLRCLQPRKGYRFSVDAMLLADFLRVERDERLIDLGSGSGILPLLCAALTAAREIVGLELQERLAQLAQRNVELNELTARIRIVQGDLKQVSHLFRAGEFDVLCSNPPYRKIGSGRRNPGTEQAIARHEIACALNDLTAAAKYLVKPGGKAFFIYLPERLSELCVALTSHRLEPKAMRCVHSHAAAPASLVLIEARRDAAPGMDVLPPLFLYDEENIYSEEAKRILRENGC</sequence>
<accession>A0A081BPY6</accession>